<dbReference type="PANTHER" id="PTHR47957">
    <property type="entry name" value="ATP-DEPENDENT HELICASE HRQ1"/>
    <property type="match status" value="1"/>
</dbReference>
<evidence type="ECO:0000313" key="8">
    <source>
        <dbReference type="Proteomes" id="UP000008810"/>
    </source>
</evidence>
<dbReference type="PROSITE" id="PS51194">
    <property type="entry name" value="HELICASE_CTER"/>
    <property type="match status" value="1"/>
</dbReference>
<evidence type="ECO:0000256" key="2">
    <source>
        <dbReference type="ARBA" id="ARBA00022840"/>
    </source>
</evidence>
<dbReference type="InterPro" id="IPR018973">
    <property type="entry name" value="MZB"/>
</dbReference>
<dbReference type="SMART" id="SM00490">
    <property type="entry name" value="HELICc"/>
    <property type="match status" value="1"/>
</dbReference>
<feature type="compositionally biased region" description="Basic residues" evidence="3">
    <location>
        <begin position="135"/>
        <end position="146"/>
    </location>
</feature>
<dbReference type="STRING" id="15368.I1HW97"/>
<evidence type="ECO:0000259" key="5">
    <source>
        <dbReference type="PROSITE" id="PS51194"/>
    </source>
</evidence>
<dbReference type="EMBL" id="CM000882">
    <property type="protein sequence ID" value="KQJ92866.1"/>
    <property type="molecule type" value="Genomic_DNA"/>
</dbReference>
<dbReference type="GO" id="GO:0006289">
    <property type="term" value="P:nucleotide-excision repair"/>
    <property type="evidence" value="ECO:0000318"/>
    <property type="project" value="GO_Central"/>
</dbReference>
<keyword evidence="8" id="KW-1185">Reference proteome</keyword>
<protein>
    <submittedName>
        <fullName evidence="6 7">Uncharacterized protein</fullName>
    </submittedName>
</protein>
<dbReference type="GO" id="GO:0036297">
    <property type="term" value="P:interstrand cross-link repair"/>
    <property type="evidence" value="ECO:0000318"/>
    <property type="project" value="GO_Central"/>
</dbReference>
<dbReference type="HOGENOM" id="CLU_000809_3_1_1"/>
<name>I1HW97_BRADI</name>
<dbReference type="Proteomes" id="UP000008810">
    <property type="component" value="Chromosome 3"/>
</dbReference>
<dbReference type="EnsemblPlants" id="KQJ92866">
    <property type="protein sequence ID" value="KQJ92866"/>
    <property type="gene ID" value="BRADI_3g01240v3"/>
</dbReference>
<dbReference type="InterPro" id="IPR027417">
    <property type="entry name" value="P-loop_NTPase"/>
</dbReference>
<dbReference type="Gramene" id="KQJ92866">
    <property type="protein sequence ID" value="KQJ92866"/>
    <property type="gene ID" value="BRADI_3g01240v3"/>
</dbReference>
<dbReference type="CDD" id="cd18797">
    <property type="entry name" value="SF2_C_Hrq"/>
    <property type="match status" value="1"/>
</dbReference>
<dbReference type="OrthoDB" id="18781at2759"/>
<dbReference type="Pfam" id="PF22982">
    <property type="entry name" value="WHD_HRQ1"/>
    <property type="match status" value="1"/>
</dbReference>
<keyword evidence="2" id="KW-0067">ATP-binding</keyword>
<evidence type="ECO:0000313" key="6">
    <source>
        <dbReference type="EMBL" id="KQJ92866.1"/>
    </source>
</evidence>
<dbReference type="Pfam" id="PF00271">
    <property type="entry name" value="Helicase_C"/>
    <property type="match status" value="1"/>
</dbReference>
<reference evidence="7" key="3">
    <citation type="submission" date="2018-08" db="UniProtKB">
        <authorList>
            <consortium name="EnsemblPlants"/>
        </authorList>
    </citation>
    <scope>IDENTIFICATION</scope>
    <source>
        <strain evidence="7">cv. Bd21</strain>
    </source>
</reference>
<accession>I1HW97</accession>
<dbReference type="SUPFAM" id="SSF52540">
    <property type="entry name" value="P-loop containing nucleoside triphosphate hydrolases"/>
    <property type="match status" value="1"/>
</dbReference>
<dbReference type="SMART" id="SM00487">
    <property type="entry name" value="DEXDc"/>
    <property type="match status" value="1"/>
</dbReference>
<proteinExistence type="predicted"/>
<dbReference type="PROSITE" id="PS51192">
    <property type="entry name" value="HELICASE_ATP_BIND_1"/>
    <property type="match status" value="1"/>
</dbReference>
<dbReference type="Pfam" id="PF00270">
    <property type="entry name" value="DEAD"/>
    <property type="match status" value="1"/>
</dbReference>
<reference evidence="6" key="2">
    <citation type="submission" date="2017-06" db="EMBL/GenBank/DDBJ databases">
        <title>WGS assembly of Brachypodium distachyon.</title>
        <authorList>
            <consortium name="The International Brachypodium Initiative"/>
            <person name="Lucas S."/>
            <person name="Harmon-Smith M."/>
            <person name="Lail K."/>
            <person name="Tice H."/>
            <person name="Grimwood J."/>
            <person name="Bruce D."/>
            <person name="Barry K."/>
            <person name="Shu S."/>
            <person name="Lindquist E."/>
            <person name="Wang M."/>
            <person name="Pitluck S."/>
            <person name="Vogel J.P."/>
            <person name="Garvin D.F."/>
            <person name="Mockler T.C."/>
            <person name="Schmutz J."/>
            <person name="Rokhsar D."/>
            <person name="Bevan M.W."/>
        </authorList>
    </citation>
    <scope>NUCLEOTIDE SEQUENCE</scope>
    <source>
        <strain evidence="6">Bd21</strain>
    </source>
</reference>
<dbReference type="GO" id="GO:0043138">
    <property type="term" value="F:3'-5' DNA helicase activity"/>
    <property type="evidence" value="ECO:0000318"/>
    <property type="project" value="GO_Central"/>
</dbReference>
<dbReference type="InParanoid" id="I1HW97"/>
<keyword evidence="1" id="KW-0547">Nucleotide-binding</keyword>
<dbReference type="OMA" id="AIEHEKF"/>
<evidence type="ECO:0000256" key="3">
    <source>
        <dbReference type="SAM" id="MobiDB-lite"/>
    </source>
</evidence>
<evidence type="ECO:0000313" key="7">
    <source>
        <dbReference type="EnsemblPlants" id="KQJ92866"/>
    </source>
</evidence>
<dbReference type="InterPro" id="IPR011545">
    <property type="entry name" value="DEAD/DEAH_box_helicase_dom"/>
</dbReference>
<feature type="region of interest" description="Disordered" evidence="3">
    <location>
        <begin position="91"/>
        <end position="155"/>
    </location>
</feature>
<sequence length="983" mass="106363">MATAAARKGEETRAIRVRALDGRSTTVRLAASCSVDDLKAALRASSFFFLPSGDSSSFHLFLKGAKLLPSAMISHLPPLGPADFVSLVPCSTRSTSNKNNPSSNPPPPLIPSNRRRGRPAGPNSSPWAAFAAAGGKRRKQFHHHPFHAGAGDEDDIYSPKNISRNINTISSWSHCRSTEKLDPAEMVSHLRSGLGSAGQMVHVEEIPGRPAVYSSGSQLPAQLSDATKAALRRIGVTGLYAHQAQAVAAAAKGKHVVVSTSTSSGKSLCYNIPVLDSMASSSTTCALYIFPTKALAQDQLKTFLQMMTGGELGLGPDAVAIYDGDTPVEERARIRVKARVLVTNPDMLHVSILPCHAHFRRFLSGLRHVVVDEAHAYRGAFGCHVSLVLRRLRRLCAHLYGGSPPTFVFCTATLANPREHAMALAGLEEGEIELVDADASPRAAKRFVLWNSARSSSSSPVTDVARLLAEMVQHGLRCIAFCKTRKLCEQVLAQARGLLEEASPASPELASSVAVYRGGYVAADRRRIEEGLFSGKLLGVAATNALELGIDVGHIDATLHLGFPGSMASLWQQAGRAGRRAARESVAVYVAFDCALDQYFMNFPQKLFGKPIEHCHVDARNPKVLRQHLACAAAESLLRPDLDKRYFGAAALDAAMTVLRDRGHLAMTNNNNSSPAMWRYSGPVGRRPASAVSIRAVEHDKFTVMQTVGRRVMEEIEESKAFFQVYDGAVYMHQGDTYLVERLDLTSKTAYCRTAYGLSYHTKPEDYTDIVIAATGDDDDDDDHACSTRGVRADTCTVTTRWVGYRRIYKSTNQVSEVIPLDLPSFSFDTQAVWAPIPETVKAAVEQRSNNPRFRTGVHGASHAILGILPLHMMCSSSDLGTECGCTADTRQEETRGGDAVSTDRILLYDKHPGGIGLAAQARALFGDLLAAALELVWACGCGNLDGCPNCVQSFACREHNKDLDKEAAVLVLKGLIQWYSES</sequence>
<dbReference type="CDD" id="cd17923">
    <property type="entry name" value="DEXHc_Hrq1-like"/>
    <property type="match status" value="1"/>
</dbReference>
<evidence type="ECO:0000256" key="1">
    <source>
        <dbReference type="ARBA" id="ARBA00022741"/>
    </source>
</evidence>
<dbReference type="Pfam" id="PF09369">
    <property type="entry name" value="MZB"/>
    <property type="match status" value="1"/>
</dbReference>
<dbReference type="GO" id="GO:0003676">
    <property type="term" value="F:nucleic acid binding"/>
    <property type="evidence" value="ECO:0007669"/>
    <property type="project" value="InterPro"/>
</dbReference>
<dbReference type="AlphaFoldDB" id="I1HW97"/>
<dbReference type="PANTHER" id="PTHR47957:SF2">
    <property type="entry name" value="OS02G0111900 PROTEIN"/>
    <property type="match status" value="1"/>
</dbReference>
<dbReference type="InterPro" id="IPR014001">
    <property type="entry name" value="Helicase_ATP-bd"/>
</dbReference>
<dbReference type="InterPro" id="IPR001650">
    <property type="entry name" value="Helicase_C-like"/>
</dbReference>
<reference evidence="6 7" key="1">
    <citation type="journal article" date="2010" name="Nature">
        <title>Genome sequencing and analysis of the model grass Brachypodium distachyon.</title>
        <authorList>
            <consortium name="International Brachypodium Initiative"/>
        </authorList>
    </citation>
    <scope>NUCLEOTIDE SEQUENCE [LARGE SCALE GENOMIC DNA]</scope>
    <source>
        <strain evidence="6 7">Bd21</strain>
    </source>
</reference>
<organism evidence="7">
    <name type="scientific">Brachypodium distachyon</name>
    <name type="common">Purple false brome</name>
    <name type="synonym">Trachynia distachya</name>
    <dbReference type="NCBI Taxonomy" id="15368"/>
    <lineage>
        <taxon>Eukaryota</taxon>
        <taxon>Viridiplantae</taxon>
        <taxon>Streptophyta</taxon>
        <taxon>Embryophyta</taxon>
        <taxon>Tracheophyta</taxon>
        <taxon>Spermatophyta</taxon>
        <taxon>Magnoliopsida</taxon>
        <taxon>Liliopsida</taxon>
        <taxon>Poales</taxon>
        <taxon>Poaceae</taxon>
        <taxon>BOP clade</taxon>
        <taxon>Pooideae</taxon>
        <taxon>Stipodae</taxon>
        <taxon>Brachypodieae</taxon>
        <taxon>Brachypodium</taxon>
    </lineage>
</organism>
<dbReference type="eggNOG" id="KOG4150">
    <property type="taxonomic scope" value="Eukaryota"/>
</dbReference>
<evidence type="ECO:0000259" key="4">
    <source>
        <dbReference type="PROSITE" id="PS51192"/>
    </source>
</evidence>
<feature type="compositionally biased region" description="Low complexity" evidence="3">
    <location>
        <begin position="91"/>
        <end position="102"/>
    </location>
</feature>
<dbReference type="InterPro" id="IPR055227">
    <property type="entry name" value="HRQ1_WHD"/>
</dbReference>
<dbReference type="GO" id="GO:0005634">
    <property type="term" value="C:nucleus"/>
    <property type="evidence" value="ECO:0000318"/>
    <property type="project" value="GO_Central"/>
</dbReference>
<feature type="domain" description="Helicase ATP-binding" evidence="4">
    <location>
        <begin position="247"/>
        <end position="432"/>
    </location>
</feature>
<feature type="domain" description="Helicase C-terminal" evidence="5">
    <location>
        <begin position="463"/>
        <end position="623"/>
    </location>
</feature>
<dbReference type="GO" id="GO:0005524">
    <property type="term" value="F:ATP binding"/>
    <property type="evidence" value="ECO:0007669"/>
    <property type="project" value="UniProtKB-KW"/>
</dbReference>
<gene>
    <name evidence="6" type="ORF">BRADI_3g01240v3</name>
</gene>
<dbReference type="Gene3D" id="3.40.50.300">
    <property type="entry name" value="P-loop containing nucleotide triphosphate hydrolases"/>
    <property type="match status" value="2"/>
</dbReference>